<keyword evidence="4" id="KW-1185">Reference proteome</keyword>
<evidence type="ECO:0000256" key="1">
    <source>
        <dbReference type="SAM" id="MobiDB-lite"/>
    </source>
</evidence>
<dbReference type="InterPro" id="IPR030392">
    <property type="entry name" value="S74_ICA"/>
</dbReference>
<accession>A0ABM8KJB5</accession>
<comment type="caution">
    <text evidence="3">The sequence shown here is derived from an EMBL/GenBank/DDBJ whole genome shotgun (WGS) entry which is preliminary data.</text>
</comment>
<dbReference type="PROSITE" id="PS51688">
    <property type="entry name" value="ICA"/>
    <property type="match status" value="1"/>
</dbReference>
<reference evidence="3 4" key="1">
    <citation type="submission" date="2020-02" db="EMBL/GenBank/DDBJ databases">
        <authorList>
            <person name="Criscuolo A."/>
        </authorList>
    </citation>
    <scope>NUCLEOTIDE SEQUENCE [LARGE SCALE GENOMIC DNA]</scope>
    <source>
        <strain evidence="3">CECT7796</strain>
    </source>
</reference>
<feature type="compositionally biased region" description="Polar residues" evidence="1">
    <location>
        <begin position="177"/>
        <end position="195"/>
    </location>
</feature>
<dbReference type="Proteomes" id="UP000474567">
    <property type="component" value="Unassembled WGS sequence"/>
</dbReference>
<evidence type="ECO:0000313" key="4">
    <source>
        <dbReference type="Proteomes" id="UP000474567"/>
    </source>
</evidence>
<feature type="domain" description="Peptidase S74" evidence="2">
    <location>
        <begin position="703"/>
        <end position="792"/>
    </location>
</feature>
<organism evidence="3 4">
    <name type="scientific">Flavobacterium collinsii</name>
    <dbReference type="NCBI Taxonomy" id="1114861"/>
    <lineage>
        <taxon>Bacteria</taxon>
        <taxon>Pseudomonadati</taxon>
        <taxon>Bacteroidota</taxon>
        <taxon>Flavobacteriia</taxon>
        <taxon>Flavobacteriales</taxon>
        <taxon>Flavobacteriaceae</taxon>
        <taxon>Flavobacterium</taxon>
    </lineage>
</organism>
<dbReference type="Pfam" id="PF22337">
    <property type="entry name" value="Phage_fiber_rpt"/>
    <property type="match status" value="1"/>
</dbReference>
<evidence type="ECO:0000313" key="3">
    <source>
        <dbReference type="EMBL" id="CAA9199038.1"/>
    </source>
</evidence>
<protein>
    <recommendedName>
        <fullName evidence="2">Peptidase S74 domain-containing protein</fullName>
    </recommendedName>
</protein>
<dbReference type="EMBL" id="CADCST010000085">
    <property type="protein sequence ID" value="CAA9199038.1"/>
    <property type="molecule type" value="Genomic_DNA"/>
</dbReference>
<proteinExistence type="predicted"/>
<dbReference type="InterPro" id="IPR054500">
    <property type="entry name" value="Phage_fiber_rpt"/>
</dbReference>
<evidence type="ECO:0000259" key="2">
    <source>
        <dbReference type="PROSITE" id="PS51688"/>
    </source>
</evidence>
<sequence length="803" mass="87090">MNTNHNRIKVADLEKNLPNKILTTNSNGELEFSDVNNIKTDNYNSLDYIVPGKALDARQGKILKDLINEVNGLLISDHIDLNTLQKLGDAIEVVRNSLSTILVNDLTSGGTAKALTAEMGKSLQNNKVDKIAGKGLLSDSEIARLGTLSNYVHPESHPANIITQDPANRFVSDTEKNSWNSKQSPLGYTPENTSNKNTVNGYAGLGPDGKLISSQLPAITINDTFVVASQAAMLALTAETGDIAVRTDLNKSFILKGSNSTVLNNWQELLTPTSEVTKVFGRNGAITSQAGDYNADQITETTSRKFQTASQQVFNDATSSIQTQLNSKASTTGSGAAGTWGINITGSSGSLNNGSTNITLQDGWARNQTQYGYIDFGPANSNHGHIYTDRPNFYFNKELLVLGNTVWHSGNDSSLLKGSPNSSTPINSNFAIGTNSGRNFIQSHNGNPLDINPLGNPVTINGNTALHVGNFNPNNVVQGKNARGRSISKNNENANTSDEANPSGFFYGNTVTGMPNNDWWNWINIAGCDWSGTDGYGFQIANSFWNGNLLSRNMTSGSWSGWRTIMDTENFTNYAAKLNGSNASGNWPISVTGNSTGFPFQPGNQINTLTGNISTIIREEQPSSGYYYTSTLHMGSGDGRQQLTIARDGSGMKFRGSTTHNSATDWTSWKTVLTDINYSAYSAFSGAITGSSLTVTGDVTAFSDARVKKNIRPIENVIERIQASRGIMYDRIDNDQKDNIGFIAQELEETFPELVITREDGTKAVKYQNAVAVLFEAVKKQQIQIEGQDKKMKLILKHLNLKL</sequence>
<name>A0ABM8KJB5_9FLAO</name>
<dbReference type="RefSeq" id="WP_173966491.1">
    <property type="nucleotide sequence ID" value="NZ_CADCST010000085.1"/>
</dbReference>
<gene>
    <name evidence="3" type="ORF">FLACOL7796_02543</name>
</gene>
<dbReference type="Pfam" id="PF13884">
    <property type="entry name" value="Peptidase_S74"/>
    <property type="match status" value="1"/>
</dbReference>
<feature type="region of interest" description="Disordered" evidence="1">
    <location>
        <begin position="175"/>
        <end position="195"/>
    </location>
</feature>